<protein>
    <submittedName>
        <fullName evidence="3">Peptidylprolyl isomerase</fullName>
    </submittedName>
</protein>
<evidence type="ECO:0000313" key="3">
    <source>
        <dbReference type="EMBL" id="MBJ6724279.1"/>
    </source>
</evidence>
<accession>A0A8J7IPH7</accession>
<dbReference type="Pfam" id="PF00639">
    <property type="entry name" value="Rotamase"/>
    <property type="match status" value="1"/>
</dbReference>
<dbReference type="Gene3D" id="1.10.4030.10">
    <property type="entry name" value="Porin chaperone SurA, peptide-binding domain"/>
    <property type="match status" value="1"/>
</dbReference>
<gene>
    <name evidence="3" type="ORF">JFN93_06140</name>
</gene>
<evidence type="ECO:0000259" key="2">
    <source>
        <dbReference type="PROSITE" id="PS50198"/>
    </source>
</evidence>
<dbReference type="InterPro" id="IPR050245">
    <property type="entry name" value="PrsA_foldase"/>
</dbReference>
<dbReference type="GO" id="GO:0003755">
    <property type="term" value="F:peptidyl-prolyl cis-trans isomerase activity"/>
    <property type="evidence" value="ECO:0007669"/>
    <property type="project" value="UniProtKB-KW"/>
</dbReference>
<dbReference type="PANTHER" id="PTHR47245">
    <property type="entry name" value="PEPTIDYLPROLYL ISOMERASE"/>
    <property type="match status" value="1"/>
</dbReference>
<dbReference type="RefSeq" id="WP_199383116.1">
    <property type="nucleotide sequence ID" value="NZ_JAEMHM010000004.1"/>
</dbReference>
<reference evidence="3" key="1">
    <citation type="submission" date="2020-12" db="EMBL/GenBank/DDBJ databases">
        <title>Geomonas sp. Red875, isolated from river sediment.</title>
        <authorList>
            <person name="Xu Z."/>
            <person name="Zhang Z."/>
            <person name="Masuda Y."/>
            <person name="Itoh H."/>
            <person name="Senoo K."/>
        </authorList>
    </citation>
    <scope>NUCLEOTIDE SEQUENCE</scope>
    <source>
        <strain evidence="3">Red875</strain>
    </source>
</reference>
<dbReference type="Pfam" id="PF13624">
    <property type="entry name" value="SurA_N_3"/>
    <property type="match status" value="1"/>
</dbReference>
<keyword evidence="1" id="KW-0697">Rotamase</keyword>
<dbReference type="SUPFAM" id="SSF54534">
    <property type="entry name" value="FKBP-like"/>
    <property type="match status" value="1"/>
</dbReference>
<evidence type="ECO:0000256" key="1">
    <source>
        <dbReference type="PROSITE-ProRule" id="PRU00278"/>
    </source>
</evidence>
<dbReference type="InterPro" id="IPR000297">
    <property type="entry name" value="PPIase_PpiC"/>
</dbReference>
<dbReference type="Proteomes" id="UP000636888">
    <property type="component" value="Unassembled WGS sequence"/>
</dbReference>
<evidence type="ECO:0000313" key="4">
    <source>
        <dbReference type="Proteomes" id="UP000636888"/>
    </source>
</evidence>
<feature type="domain" description="PpiC" evidence="2">
    <location>
        <begin position="175"/>
        <end position="275"/>
    </location>
</feature>
<sequence length="327" mass="35877">MRVLQAMLVVGFGAWLVGALYSPPAWGGQSGVAALVNGAPITGDAFSVEASRLRRAQAREKGGDPAAEGLLKKQALENLIVRELLHQEALRRGIRVSKEEVQREVDRLRGAVAGGATLEKALDRVGLDAAGLEGQVEQGMTIQKLLVLQFGPRDAVSDEEIAQYYRDHLEAYRVPERVRLSHLLIKFQPQDAEAREKALDTVKDLQDRVTRGEDFATLARQYSGCYSARNGGDLGYFEPGQLSPQIEQGTRELAVGGVSGVVEDRYGFHLIKVTERQPSAPAPLGAVRERVRQKLAGERGGRELAPRLAPYLKKLREQAKVEILLEE</sequence>
<dbReference type="InterPro" id="IPR046357">
    <property type="entry name" value="PPIase_dom_sf"/>
</dbReference>
<dbReference type="InterPro" id="IPR023058">
    <property type="entry name" value="PPIase_PpiC_CS"/>
</dbReference>
<dbReference type="PANTHER" id="PTHR47245:SF2">
    <property type="entry name" value="PEPTIDYL-PROLYL CIS-TRANS ISOMERASE HP_0175-RELATED"/>
    <property type="match status" value="1"/>
</dbReference>
<name>A0A8J7IPH7_9BACT</name>
<dbReference type="SUPFAM" id="SSF109998">
    <property type="entry name" value="Triger factor/SurA peptide-binding domain-like"/>
    <property type="match status" value="1"/>
</dbReference>
<keyword evidence="4" id="KW-1185">Reference proteome</keyword>
<dbReference type="PROSITE" id="PS50198">
    <property type="entry name" value="PPIC_PPIASE_2"/>
    <property type="match status" value="1"/>
</dbReference>
<dbReference type="EMBL" id="JAEMHM010000004">
    <property type="protein sequence ID" value="MBJ6724279.1"/>
    <property type="molecule type" value="Genomic_DNA"/>
</dbReference>
<organism evidence="3 4">
    <name type="scientific">Geomesophilobacter sediminis</name>
    <dbReference type="NCBI Taxonomy" id="2798584"/>
    <lineage>
        <taxon>Bacteria</taxon>
        <taxon>Pseudomonadati</taxon>
        <taxon>Thermodesulfobacteriota</taxon>
        <taxon>Desulfuromonadia</taxon>
        <taxon>Geobacterales</taxon>
        <taxon>Geobacteraceae</taxon>
        <taxon>Geomesophilobacter</taxon>
    </lineage>
</organism>
<dbReference type="InterPro" id="IPR027304">
    <property type="entry name" value="Trigger_fact/SurA_dom_sf"/>
</dbReference>
<dbReference type="AlphaFoldDB" id="A0A8J7IPH7"/>
<comment type="caution">
    <text evidence="3">The sequence shown here is derived from an EMBL/GenBank/DDBJ whole genome shotgun (WGS) entry which is preliminary data.</text>
</comment>
<proteinExistence type="predicted"/>
<dbReference type="Gene3D" id="3.10.50.40">
    <property type="match status" value="1"/>
</dbReference>
<keyword evidence="1 3" id="KW-0413">Isomerase</keyword>
<dbReference type="PROSITE" id="PS01096">
    <property type="entry name" value="PPIC_PPIASE_1"/>
    <property type="match status" value="1"/>
</dbReference>